<reference evidence="1 2" key="1">
    <citation type="submission" date="2018-11" db="EMBL/GenBank/DDBJ databases">
        <title>Genome assembly of Steccherinum ochraceum LE-BIN_3174, the white-rot fungus of the Steccherinaceae family (The Residual Polyporoid clade, Polyporales, Basidiomycota).</title>
        <authorList>
            <person name="Fedorova T.V."/>
            <person name="Glazunova O.A."/>
            <person name="Landesman E.O."/>
            <person name="Moiseenko K.V."/>
            <person name="Psurtseva N.V."/>
            <person name="Savinova O.S."/>
            <person name="Shakhova N.V."/>
            <person name="Tyazhelova T.V."/>
            <person name="Vasina D.V."/>
        </authorList>
    </citation>
    <scope>NUCLEOTIDE SEQUENCE [LARGE SCALE GENOMIC DNA]</scope>
    <source>
        <strain evidence="1 2">LE-BIN_3174</strain>
    </source>
</reference>
<protein>
    <submittedName>
        <fullName evidence="1">Uncharacterized protein</fullName>
    </submittedName>
</protein>
<proteinExistence type="predicted"/>
<organism evidence="1 2">
    <name type="scientific">Steccherinum ochraceum</name>
    <dbReference type="NCBI Taxonomy" id="92696"/>
    <lineage>
        <taxon>Eukaryota</taxon>
        <taxon>Fungi</taxon>
        <taxon>Dikarya</taxon>
        <taxon>Basidiomycota</taxon>
        <taxon>Agaricomycotina</taxon>
        <taxon>Agaricomycetes</taxon>
        <taxon>Polyporales</taxon>
        <taxon>Steccherinaceae</taxon>
        <taxon>Steccherinum</taxon>
    </lineage>
</organism>
<evidence type="ECO:0000313" key="1">
    <source>
        <dbReference type="EMBL" id="TCD63432.1"/>
    </source>
</evidence>
<name>A0A4R0R7F7_9APHY</name>
<comment type="caution">
    <text evidence="1">The sequence shown here is derived from an EMBL/GenBank/DDBJ whole genome shotgun (WGS) entry which is preliminary data.</text>
</comment>
<dbReference type="Proteomes" id="UP000292702">
    <property type="component" value="Unassembled WGS sequence"/>
</dbReference>
<sequence length="144" mass="16026">MQQGLTGEYYQLDDASGTFCFPYRGQLQESCLSHVILSAASMAELGNSSVNLHRLHAQYPLIVGNADPRSRGSLPPPRGDYPQRPFKRVVLLGISNNIQPSSLSSEAARQESCDLSQQPLRLIRVLYVSYHYKTVVTLIHPDII</sequence>
<evidence type="ECO:0000313" key="2">
    <source>
        <dbReference type="Proteomes" id="UP000292702"/>
    </source>
</evidence>
<dbReference type="EMBL" id="RWJN01000298">
    <property type="protein sequence ID" value="TCD63432.1"/>
    <property type="molecule type" value="Genomic_DNA"/>
</dbReference>
<gene>
    <name evidence="1" type="ORF">EIP91_005403</name>
</gene>
<accession>A0A4R0R7F7</accession>
<keyword evidence="2" id="KW-1185">Reference proteome</keyword>
<dbReference type="AlphaFoldDB" id="A0A4R0R7F7"/>